<dbReference type="STRING" id="40578.Xbed_03414"/>
<keyword evidence="1" id="KW-0808">Transferase</keyword>
<gene>
    <name evidence="1" type="ORF">Xbed_03414</name>
</gene>
<keyword evidence="2" id="KW-1185">Reference proteome</keyword>
<dbReference type="EMBL" id="MUBK01000039">
    <property type="protein sequence ID" value="OTA16751.1"/>
    <property type="molecule type" value="Genomic_DNA"/>
</dbReference>
<dbReference type="GO" id="GO:0032259">
    <property type="term" value="P:methylation"/>
    <property type="evidence" value="ECO:0007669"/>
    <property type="project" value="UniProtKB-KW"/>
</dbReference>
<accession>A0A1Y2SGR2</accession>
<dbReference type="EC" id="2.1.1.38" evidence="1"/>
<dbReference type="Proteomes" id="UP000194204">
    <property type="component" value="Unassembled WGS sequence"/>
</dbReference>
<protein>
    <submittedName>
        <fullName evidence="1">O-demethylpuromycin O-methyltransferase</fullName>
        <ecNumber evidence="1">2.1.1.38</ecNumber>
    </submittedName>
</protein>
<organism evidence="1 2">
    <name type="scientific">Xenorhabdus beddingii</name>
    <dbReference type="NCBI Taxonomy" id="40578"/>
    <lineage>
        <taxon>Bacteria</taxon>
        <taxon>Pseudomonadati</taxon>
        <taxon>Pseudomonadota</taxon>
        <taxon>Gammaproteobacteria</taxon>
        <taxon>Enterobacterales</taxon>
        <taxon>Morganellaceae</taxon>
        <taxon>Xenorhabdus</taxon>
    </lineage>
</organism>
<proteinExistence type="predicted"/>
<dbReference type="AlphaFoldDB" id="A0A1Y2SGR2"/>
<dbReference type="GO" id="GO:0030739">
    <property type="term" value="F:O-demethylpuromycin O-methyltransferase activity"/>
    <property type="evidence" value="ECO:0007669"/>
    <property type="project" value="UniProtKB-EC"/>
</dbReference>
<evidence type="ECO:0000313" key="1">
    <source>
        <dbReference type="EMBL" id="OTA16751.1"/>
    </source>
</evidence>
<reference evidence="1 2" key="1">
    <citation type="submission" date="2017-01" db="EMBL/GenBank/DDBJ databases">
        <title>Deconstructing symbiosis and pathogenesis requirements using a combined genomic-metabolomic approach.</title>
        <authorList>
            <person name="Tobias N.J."/>
            <person name="Wolff H."/>
            <person name="Djahanschiri B."/>
            <person name="Ebersberger I."/>
            <person name="Bode H.B."/>
        </authorList>
    </citation>
    <scope>NUCLEOTIDE SEQUENCE [LARGE SCALE GENOMIC DNA]</scope>
    <source>
        <strain evidence="1 2">DSM 4764</strain>
    </source>
</reference>
<name>A0A1Y2SGR2_9GAMM</name>
<comment type="caution">
    <text evidence="1">The sequence shown here is derived from an EMBL/GenBank/DDBJ whole genome shotgun (WGS) entry which is preliminary data.</text>
</comment>
<keyword evidence="1" id="KW-0489">Methyltransferase</keyword>
<sequence length="29" mass="3283">MSLEMVTAYRKSNALFAFVDSKVPLYLST</sequence>
<evidence type="ECO:0000313" key="2">
    <source>
        <dbReference type="Proteomes" id="UP000194204"/>
    </source>
</evidence>